<dbReference type="SUPFAM" id="SSF103473">
    <property type="entry name" value="MFS general substrate transporter"/>
    <property type="match status" value="1"/>
</dbReference>
<dbReference type="RefSeq" id="WP_238380680.1">
    <property type="nucleotide sequence ID" value="NZ_FNCA01000001.1"/>
</dbReference>
<feature type="transmembrane region" description="Helical" evidence="6">
    <location>
        <begin position="302"/>
        <end position="330"/>
    </location>
</feature>
<proteinExistence type="predicted"/>
<evidence type="ECO:0000256" key="3">
    <source>
        <dbReference type="ARBA" id="ARBA00022692"/>
    </source>
</evidence>
<evidence type="ECO:0000313" key="9">
    <source>
        <dbReference type="Proteomes" id="UP000199259"/>
    </source>
</evidence>
<feature type="transmembrane region" description="Helical" evidence="6">
    <location>
        <begin position="128"/>
        <end position="149"/>
    </location>
</feature>
<dbReference type="EMBL" id="FNCA01000001">
    <property type="protein sequence ID" value="SDF33176.1"/>
    <property type="molecule type" value="Genomic_DNA"/>
</dbReference>
<evidence type="ECO:0000256" key="2">
    <source>
        <dbReference type="ARBA" id="ARBA00022448"/>
    </source>
</evidence>
<feature type="transmembrane region" description="Helical" evidence="6">
    <location>
        <begin position="548"/>
        <end position="570"/>
    </location>
</feature>
<dbReference type="GO" id="GO:0022857">
    <property type="term" value="F:transmembrane transporter activity"/>
    <property type="evidence" value="ECO:0007669"/>
    <property type="project" value="InterPro"/>
</dbReference>
<evidence type="ECO:0000256" key="5">
    <source>
        <dbReference type="ARBA" id="ARBA00023136"/>
    </source>
</evidence>
<feature type="transmembrane region" description="Helical" evidence="6">
    <location>
        <begin position="161"/>
        <end position="184"/>
    </location>
</feature>
<evidence type="ECO:0000256" key="4">
    <source>
        <dbReference type="ARBA" id="ARBA00022989"/>
    </source>
</evidence>
<comment type="caution">
    <text evidence="8">The sequence shown here is derived from an EMBL/GenBank/DDBJ whole genome shotgun (WGS) entry which is preliminary data.</text>
</comment>
<reference evidence="8 9" key="1">
    <citation type="submission" date="2016-10" db="EMBL/GenBank/DDBJ databases">
        <authorList>
            <person name="Varghese N."/>
            <person name="Submissions S."/>
        </authorList>
    </citation>
    <scope>NUCLEOTIDE SEQUENCE [LARGE SCALE GENOMIC DNA]</scope>
    <source>
        <strain evidence="8 9">PL 12/M</strain>
    </source>
</reference>
<dbReference type="InterPro" id="IPR036259">
    <property type="entry name" value="MFS_trans_sf"/>
</dbReference>
<dbReference type="Proteomes" id="UP000199259">
    <property type="component" value="Unassembled WGS sequence"/>
</dbReference>
<sequence length="605" mass="66294">MENKNNVKTENISHGKGHGIPYKWTALLTVLLASFMATINSSIILISLPAIFNGIHLDPMQPDAFQYLLWILMGYGLVTATILLSIGRLADIYGRVRLFRLGFFIFMIGSVMLYLTPGTGSIGAIELILFRFVQAVGGALTMANGPAIITDVFPSSERGKALGINTVALMSGQFIGLLLGGILVTYNWRYVFLVNIPFALIGTIWAYWKMEELSFKAKKTSVDILGNVFFIGGLTSLLVGITYGLMPYEHNGIMDAMGWNSPLVRITSAIGIIMLLAFPFVERRAENPMFRFEFFKIRAFAFSNLANFMAAIARGGIMFMLILLLQGIWLPLHGYSFEDTPLWAGIYMLPLTVGFIIMGPISGMLSDKYGPRWIATSGMVLVAVVFLGLAMLPYNFDYWELGILIFLMGIGNGMFSSPNSSSIMNSVPAEDRGVASGMMSTLMNSAMTMSMALFFTIVIVGLQGTFPSAIHESFSSFASTQTAPVMQNLAAQISEISPTNALFSAFLGYNPMGTILNVMDSSIVASIPQSVVDTLTSNYWFPQTLQQAFMPALRVSFFIGAFLSAIAALLSAMRGQHYVHEIHNEIESAVKGQHFVHAIPDDIEK</sequence>
<feature type="transmembrane region" description="Helical" evidence="6">
    <location>
        <begin position="98"/>
        <end position="116"/>
    </location>
</feature>
<comment type="subcellular location">
    <subcellularLocation>
        <location evidence="1">Membrane</location>
        <topology evidence="1">Multi-pass membrane protein</topology>
    </subcellularLocation>
</comment>
<dbReference type="PANTHER" id="PTHR42718:SF9">
    <property type="entry name" value="MAJOR FACILITATOR SUPERFAMILY MULTIDRUG TRANSPORTER MFSC"/>
    <property type="match status" value="1"/>
</dbReference>
<keyword evidence="3 6" id="KW-0812">Transmembrane</keyword>
<evidence type="ECO:0000313" key="8">
    <source>
        <dbReference type="EMBL" id="SDF33176.1"/>
    </source>
</evidence>
<dbReference type="CDD" id="cd17321">
    <property type="entry name" value="MFS_MMR_MDR_like"/>
    <property type="match status" value="1"/>
</dbReference>
<gene>
    <name evidence="8" type="ORF">SAMN04488589_0374</name>
</gene>
<feature type="transmembrane region" description="Helical" evidence="6">
    <location>
        <begin position="263"/>
        <end position="281"/>
    </location>
</feature>
<feature type="transmembrane region" description="Helical" evidence="6">
    <location>
        <begin position="446"/>
        <end position="466"/>
    </location>
</feature>
<dbReference type="GO" id="GO:0016020">
    <property type="term" value="C:membrane"/>
    <property type="evidence" value="ECO:0007669"/>
    <property type="project" value="UniProtKB-SubCell"/>
</dbReference>
<feature type="transmembrane region" description="Helical" evidence="6">
    <location>
        <begin position="64"/>
        <end position="86"/>
    </location>
</feature>
<feature type="transmembrane region" description="Helical" evidence="6">
    <location>
        <begin position="373"/>
        <end position="392"/>
    </location>
</feature>
<evidence type="ECO:0000259" key="7">
    <source>
        <dbReference type="PROSITE" id="PS50850"/>
    </source>
</evidence>
<feature type="transmembrane region" description="Helical" evidence="6">
    <location>
        <begin position="190"/>
        <end position="208"/>
    </location>
</feature>
<dbReference type="PROSITE" id="PS50850">
    <property type="entry name" value="MFS"/>
    <property type="match status" value="1"/>
</dbReference>
<keyword evidence="5 6" id="KW-0472">Membrane</keyword>
<keyword evidence="9" id="KW-1185">Reference proteome</keyword>
<protein>
    <submittedName>
        <fullName evidence="8">Predicted arabinose efflux permease, MFS family</fullName>
    </submittedName>
</protein>
<dbReference type="PANTHER" id="PTHR42718">
    <property type="entry name" value="MAJOR FACILITATOR SUPERFAMILY MULTIDRUG TRANSPORTER MFSC"/>
    <property type="match status" value="1"/>
</dbReference>
<accession>A0A7Z7AUJ3</accession>
<keyword evidence="4 6" id="KW-1133">Transmembrane helix</keyword>
<dbReference type="Pfam" id="PF07690">
    <property type="entry name" value="MFS_1"/>
    <property type="match status" value="1"/>
</dbReference>
<dbReference type="InterPro" id="IPR020846">
    <property type="entry name" value="MFS_dom"/>
</dbReference>
<evidence type="ECO:0000256" key="6">
    <source>
        <dbReference type="SAM" id="Phobius"/>
    </source>
</evidence>
<organism evidence="8 9">
    <name type="scientific">Methanolobus vulcani</name>
    <dbReference type="NCBI Taxonomy" id="38026"/>
    <lineage>
        <taxon>Archaea</taxon>
        <taxon>Methanobacteriati</taxon>
        <taxon>Methanobacteriota</taxon>
        <taxon>Stenosarchaea group</taxon>
        <taxon>Methanomicrobia</taxon>
        <taxon>Methanosarcinales</taxon>
        <taxon>Methanosarcinaceae</taxon>
        <taxon>Methanolobus</taxon>
    </lineage>
</organism>
<feature type="transmembrane region" description="Helical" evidence="6">
    <location>
        <begin position="342"/>
        <end position="361"/>
    </location>
</feature>
<name>A0A7Z7AUJ3_9EURY</name>
<dbReference type="Gene3D" id="1.20.1250.20">
    <property type="entry name" value="MFS general substrate transporter like domains"/>
    <property type="match status" value="2"/>
</dbReference>
<feature type="transmembrane region" description="Helical" evidence="6">
    <location>
        <begin position="398"/>
        <end position="415"/>
    </location>
</feature>
<dbReference type="InterPro" id="IPR011701">
    <property type="entry name" value="MFS"/>
</dbReference>
<dbReference type="AlphaFoldDB" id="A0A7Z7AUJ3"/>
<evidence type="ECO:0000256" key="1">
    <source>
        <dbReference type="ARBA" id="ARBA00004141"/>
    </source>
</evidence>
<feature type="transmembrane region" description="Helical" evidence="6">
    <location>
        <begin position="26"/>
        <end position="52"/>
    </location>
</feature>
<keyword evidence="2" id="KW-0813">Transport</keyword>
<feature type="transmembrane region" description="Helical" evidence="6">
    <location>
        <begin position="220"/>
        <end position="243"/>
    </location>
</feature>
<feature type="domain" description="Major facilitator superfamily (MFS) profile" evidence="7">
    <location>
        <begin position="26"/>
        <end position="512"/>
    </location>
</feature>